<dbReference type="PANTHER" id="PTHR43792">
    <property type="entry name" value="GNAT FAMILY, PUTATIVE (AFU_ORTHOLOGUE AFUA_3G00765)-RELATED-RELATED"/>
    <property type="match status" value="1"/>
</dbReference>
<sequence length="188" mass="21864">MNIYRQLAEFTVIETSRLLLRPHRFKDACDMFEYSGNPQNLKYIFLAHLSLEETEFSIANNFMRNPLGKWAIELKGEEKMIGTIHFIKISEKTASAEIGYVLNKAYWKMGLMTEALSVLTEFAFEQFGLKKLELMIDKENIASQKLALRVGYQGVSSFKAANQYTGIIRNFEKYELNKSEFYRQLTNL</sequence>
<name>A0A387BE82_9LACT</name>
<keyword evidence="1 5" id="KW-0808">Transferase</keyword>
<dbReference type="Gene3D" id="3.40.630.30">
    <property type="match status" value="1"/>
</dbReference>
<dbReference type="InterPro" id="IPR000182">
    <property type="entry name" value="GNAT_dom"/>
</dbReference>
<reference evidence="5 6" key="1">
    <citation type="submission" date="2018-09" db="EMBL/GenBank/DDBJ databases">
        <title>Genome sequencing of strain 1JSPR-7.</title>
        <authorList>
            <person name="Heo J."/>
            <person name="Kim S.-J."/>
            <person name="Kwon S.-W."/>
        </authorList>
    </citation>
    <scope>NUCLEOTIDE SEQUENCE [LARGE SCALE GENOMIC DNA]</scope>
    <source>
        <strain evidence="5 6">1JSPR-7</strain>
    </source>
</reference>
<dbReference type="InterPro" id="IPR016181">
    <property type="entry name" value="Acyl_CoA_acyltransferase"/>
</dbReference>
<dbReference type="PROSITE" id="PS51186">
    <property type="entry name" value="GNAT"/>
    <property type="match status" value="1"/>
</dbReference>
<comment type="similarity">
    <text evidence="3">Belongs to the acetyltransferase family. RimJ subfamily.</text>
</comment>
<dbReference type="OrthoDB" id="9798081at2"/>
<dbReference type="AlphaFoldDB" id="A0A387BE82"/>
<keyword evidence="2" id="KW-0012">Acyltransferase</keyword>
<dbReference type="GO" id="GO:0005737">
    <property type="term" value="C:cytoplasm"/>
    <property type="evidence" value="ECO:0007669"/>
    <property type="project" value="TreeGrafter"/>
</dbReference>
<dbReference type="RefSeq" id="WP_120771297.1">
    <property type="nucleotide sequence ID" value="NZ_CP032627.1"/>
</dbReference>
<evidence type="ECO:0000313" key="5">
    <source>
        <dbReference type="EMBL" id="AYF99908.1"/>
    </source>
</evidence>
<dbReference type="PANTHER" id="PTHR43792:SF8">
    <property type="entry name" value="[RIBOSOMAL PROTEIN US5]-ALANINE N-ACETYLTRANSFERASE"/>
    <property type="match status" value="1"/>
</dbReference>
<dbReference type="GO" id="GO:0008999">
    <property type="term" value="F:protein-N-terminal-alanine acetyltransferase activity"/>
    <property type="evidence" value="ECO:0007669"/>
    <property type="project" value="TreeGrafter"/>
</dbReference>
<dbReference type="Pfam" id="PF13302">
    <property type="entry name" value="Acetyltransf_3"/>
    <property type="match status" value="1"/>
</dbReference>
<evidence type="ECO:0000256" key="3">
    <source>
        <dbReference type="ARBA" id="ARBA00038502"/>
    </source>
</evidence>
<gene>
    <name evidence="5" type="ORF">D7I46_01690</name>
</gene>
<organism evidence="5 6">
    <name type="scientific">Lactococcus allomyrinae</name>
    <dbReference type="NCBI Taxonomy" id="2419773"/>
    <lineage>
        <taxon>Bacteria</taxon>
        <taxon>Bacillati</taxon>
        <taxon>Bacillota</taxon>
        <taxon>Bacilli</taxon>
        <taxon>Lactobacillales</taxon>
        <taxon>Streptococcaceae</taxon>
        <taxon>Lactococcus</taxon>
    </lineage>
</organism>
<evidence type="ECO:0000313" key="6">
    <source>
        <dbReference type="Proteomes" id="UP000269374"/>
    </source>
</evidence>
<proteinExistence type="inferred from homology"/>
<evidence type="ECO:0000256" key="2">
    <source>
        <dbReference type="ARBA" id="ARBA00023315"/>
    </source>
</evidence>
<dbReference type="EMBL" id="CP032627">
    <property type="protein sequence ID" value="AYF99908.1"/>
    <property type="molecule type" value="Genomic_DNA"/>
</dbReference>
<protein>
    <submittedName>
        <fullName evidence="5">N-acetyltransferase</fullName>
    </submittedName>
</protein>
<accession>A0A387BE82</accession>
<evidence type="ECO:0000259" key="4">
    <source>
        <dbReference type="PROSITE" id="PS51186"/>
    </source>
</evidence>
<dbReference type="Proteomes" id="UP000269374">
    <property type="component" value="Chromosome"/>
</dbReference>
<evidence type="ECO:0000256" key="1">
    <source>
        <dbReference type="ARBA" id="ARBA00022679"/>
    </source>
</evidence>
<keyword evidence="6" id="KW-1185">Reference proteome</keyword>
<dbReference type="SUPFAM" id="SSF55729">
    <property type="entry name" value="Acyl-CoA N-acyltransferases (Nat)"/>
    <property type="match status" value="1"/>
</dbReference>
<dbReference type="KEGG" id="lact:D7I46_01690"/>
<dbReference type="InterPro" id="IPR051531">
    <property type="entry name" value="N-acetyltransferase"/>
</dbReference>
<feature type="domain" description="N-acetyltransferase" evidence="4">
    <location>
        <begin position="31"/>
        <end position="188"/>
    </location>
</feature>